<dbReference type="GO" id="GO:0005525">
    <property type="term" value="F:GTP binding"/>
    <property type="evidence" value="ECO:0007669"/>
    <property type="project" value="UniProtKB-KW"/>
</dbReference>
<comment type="caution">
    <text evidence="7">The sequence shown here is derived from an EMBL/GenBank/DDBJ whole genome shotgun (WGS) entry which is preliminary data.</text>
</comment>
<dbReference type="Gene3D" id="3.40.50.300">
    <property type="entry name" value="P-loop containing nucleotide triphosphate hydrolases"/>
    <property type="match status" value="2"/>
</dbReference>
<gene>
    <name evidence="7" type="ORF">ZIOFF_055594</name>
</gene>
<name>A0A8J5FJE8_ZINOF</name>
<dbReference type="InterPro" id="IPR027417">
    <property type="entry name" value="P-loop_NTPase"/>
</dbReference>
<evidence type="ECO:0000256" key="5">
    <source>
        <dbReference type="ARBA" id="ARBA00023288"/>
    </source>
</evidence>
<dbReference type="Proteomes" id="UP000734854">
    <property type="component" value="Unassembled WGS sequence"/>
</dbReference>
<dbReference type="CDD" id="cd04133">
    <property type="entry name" value="Rop_like"/>
    <property type="match status" value="2"/>
</dbReference>
<dbReference type="GO" id="GO:0003924">
    <property type="term" value="F:GTPase activity"/>
    <property type="evidence" value="ECO:0007669"/>
    <property type="project" value="InterPro"/>
</dbReference>
<dbReference type="EMBL" id="JACMSC010000015">
    <property type="protein sequence ID" value="KAG6487013.1"/>
    <property type="molecule type" value="Genomic_DNA"/>
</dbReference>
<dbReference type="SUPFAM" id="SSF52540">
    <property type="entry name" value="P-loop containing nucleoside triphosphate hydrolases"/>
    <property type="match status" value="2"/>
</dbReference>
<dbReference type="PROSITE" id="PS51421">
    <property type="entry name" value="RAS"/>
    <property type="match status" value="1"/>
</dbReference>
<evidence type="ECO:0000256" key="2">
    <source>
        <dbReference type="ARBA" id="ARBA00010142"/>
    </source>
</evidence>
<dbReference type="SMART" id="SM00174">
    <property type="entry name" value="RHO"/>
    <property type="match status" value="2"/>
</dbReference>
<protein>
    <submittedName>
        <fullName evidence="7">Uncharacterized protein</fullName>
    </submittedName>
</protein>
<organism evidence="7 8">
    <name type="scientific">Zingiber officinale</name>
    <name type="common">Ginger</name>
    <name type="synonym">Amomum zingiber</name>
    <dbReference type="NCBI Taxonomy" id="94328"/>
    <lineage>
        <taxon>Eukaryota</taxon>
        <taxon>Viridiplantae</taxon>
        <taxon>Streptophyta</taxon>
        <taxon>Embryophyta</taxon>
        <taxon>Tracheophyta</taxon>
        <taxon>Spermatophyta</taxon>
        <taxon>Magnoliopsida</taxon>
        <taxon>Liliopsida</taxon>
        <taxon>Zingiberales</taxon>
        <taxon>Zingiberaceae</taxon>
        <taxon>Zingiber</taxon>
    </lineage>
</organism>
<reference evidence="7 8" key="1">
    <citation type="submission" date="2020-08" db="EMBL/GenBank/DDBJ databases">
        <title>Plant Genome Project.</title>
        <authorList>
            <person name="Zhang R.-G."/>
        </authorList>
    </citation>
    <scope>NUCLEOTIDE SEQUENCE [LARGE SCALE GENOMIC DNA]</scope>
    <source>
        <tissue evidence="7">Rhizome</tissue>
    </source>
</reference>
<proteinExistence type="inferred from homology"/>
<dbReference type="PANTHER" id="PTHR24072">
    <property type="entry name" value="RHO FAMILY GTPASE"/>
    <property type="match status" value="1"/>
</dbReference>
<accession>A0A8J5FJE8</accession>
<dbReference type="AlphaFoldDB" id="A0A8J5FJE8"/>
<feature type="region of interest" description="Disordered" evidence="6">
    <location>
        <begin position="375"/>
        <end position="434"/>
    </location>
</feature>
<dbReference type="PROSITE" id="PS51420">
    <property type="entry name" value="RHO"/>
    <property type="match status" value="1"/>
</dbReference>
<keyword evidence="8" id="KW-1185">Reference proteome</keyword>
<dbReference type="NCBIfam" id="TIGR00231">
    <property type="entry name" value="small_GTP"/>
    <property type="match status" value="2"/>
</dbReference>
<keyword evidence="4" id="KW-0342">GTP-binding</keyword>
<dbReference type="InterPro" id="IPR005225">
    <property type="entry name" value="Small_GTP-bd"/>
</dbReference>
<feature type="compositionally biased region" description="Basic and acidic residues" evidence="6">
    <location>
        <begin position="412"/>
        <end position="422"/>
    </location>
</feature>
<dbReference type="GO" id="GO:0007264">
    <property type="term" value="P:small GTPase-mediated signal transduction"/>
    <property type="evidence" value="ECO:0007669"/>
    <property type="project" value="InterPro"/>
</dbReference>
<evidence type="ECO:0000313" key="7">
    <source>
        <dbReference type="EMBL" id="KAG6487013.1"/>
    </source>
</evidence>
<evidence type="ECO:0000256" key="4">
    <source>
        <dbReference type="ARBA" id="ARBA00023134"/>
    </source>
</evidence>
<comment type="similarity">
    <text evidence="2">Belongs to the small GTPase superfamily. Rho family.</text>
</comment>
<dbReference type="SMART" id="SM00175">
    <property type="entry name" value="RAB"/>
    <property type="match status" value="2"/>
</dbReference>
<dbReference type="FunFam" id="3.40.50.300:FF:000118">
    <property type="entry name" value="Rho-related GTP-binding protein RhoG"/>
    <property type="match status" value="2"/>
</dbReference>
<sequence>MSASRFIKCVTVGDGAVGKTCMLISYTSNTFPTDYVPTVFDNFSANVIVDGNTVNLGLWDTAGQEDYNRLRPLSYRGADVFLLAFSLISKASYENVAKKWIPELKHYAPGVPVILVGSKLDLRDDKQFFIDHPGSQPITTAQGEELKRTIEAPAYIECSSKTQQLSRHLRVWGGKSQYLMMVPTVKLGLKLEEARRKAPLEEEQLLRSTVGIAFALLAHKARIIPDYVPTVFDNFSANVIVDGNTVNLGLWDTAGQEDYNRLRPLSYRGADVFLLAFSLISKASYENVAKKWIPELKHYAPGVPVILVGTKLDLRDDKQFFIDHPGSQPITTAQGEELKRTIEAPAYIECSSKSQQNVKSVFDMAIKVVLQPPKQKKAKGKGLSVATPRRTDKVKRPPKLGADEEAVPNDNTHYEAHPKPGEVSRGAHPPLLPEHHHSDLGVALALLLSSFPC</sequence>
<dbReference type="Pfam" id="PF00071">
    <property type="entry name" value="Ras"/>
    <property type="match status" value="2"/>
</dbReference>
<dbReference type="InterPro" id="IPR003578">
    <property type="entry name" value="Small_GTPase_Rho"/>
</dbReference>
<evidence type="ECO:0000256" key="1">
    <source>
        <dbReference type="ARBA" id="ARBA00004170"/>
    </source>
</evidence>
<evidence type="ECO:0000256" key="3">
    <source>
        <dbReference type="ARBA" id="ARBA00022741"/>
    </source>
</evidence>
<dbReference type="InterPro" id="IPR001806">
    <property type="entry name" value="Small_GTPase"/>
</dbReference>
<dbReference type="SMART" id="SM00173">
    <property type="entry name" value="RAS"/>
    <property type="match status" value="2"/>
</dbReference>
<dbReference type="GO" id="GO:0016020">
    <property type="term" value="C:membrane"/>
    <property type="evidence" value="ECO:0007669"/>
    <property type="project" value="UniProtKB-SubCell"/>
</dbReference>
<comment type="subcellular location">
    <subcellularLocation>
        <location evidence="1">Membrane</location>
        <topology evidence="1">Peripheral membrane protein</topology>
    </subcellularLocation>
</comment>
<keyword evidence="3" id="KW-0547">Nucleotide-binding</keyword>
<dbReference type="PRINTS" id="PR00449">
    <property type="entry name" value="RASTRNSFRMNG"/>
</dbReference>
<keyword evidence="5" id="KW-0449">Lipoprotein</keyword>
<evidence type="ECO:0000256" key="6">
    <source>
        <dbReference type="SAM" id="MobiDB-lite"/>
    </source>
</evidence>
<dbReference type="PROSITE" id="PS51419">
    <property type="entry name" value="RAB"/>
    <property type="match status" value="2"/>
</dbReference>
<evidence type="ECO:0000313" key="8">
    <source>
        <dbReference type="Proteomes" id="UP000734854"/>
    </source>
</evidence>